<evidence type="ECO:0000256" key="1">
    <source>
        <dbReference type="ARBA" id="ARBA00001946"/>
    </source>
</evidence>
<reference evidence="11" key="1">
    <citation type="submission" date="2023-03" db="EMBL/GenBank/DDBJ databases">
        <title>Massive genome expansion in bonnet fungi (Mycena s.s.) driven by repeated elements and novel gene families across ecological guilds.</title>
        <authorList>
            <consortium name="Lawrence Berkeley National Laboratory"/>
            <person name="Harder C.B."/>
            <person name="Miyauchi S."/>
            <person name="Viragh M."/>
            <person name="Kuo A."/>
            <person name="Thoen E."/>
            <person name="Andreopoulos B."/>
            <person name="Lu D."/>
            <person name="Skrede I."/>
            <person name="Drula E."/>
            <person name="Henrissat B."/>
            <person name="Morin E."/>
            <person name="Kohler A."/>
            <person name="Barry K."/>
            <person name="LaButti K."/>
            <person name="Morin E."/>
            <person name="Salamov A."/>
            <person name="Lipzen A."/>
            <person name="Mereny Z."/>
            <person name="Hegedus B."/>
            <person name="Baldrian P."/>
            <person name="Stursova M."/>
            <person name="Weitz H."/>
            <person name="Taylor A."/>
            <person name="Grigoriev I.V."/>
            <person name="Nagy L.G."/>
            <person name="Martin F."/>
            <person name="Kauserud H."/>
        </authorList>
    </citation>
    <scope>NUCLEOTIDE SEQUENCE</scope>
    <source>
        <strain evidence="11">CBHHK002</strain>
    </source>
</reference>
<dbReference type="PANTHER" id="PTHR44329">
    <property type="entry name" value="SERINE/THREONINE-PROTEIN KINASE TNNI3K-RELATED"/>
    <property type="match status" value="1"/>
</dbReference>
<dbReference type="Pfam" id="PF07714">
    <property type="entry name" value="PK_Tyr_Ser-Thr"/>
    <property type="match status" value="1"/>
</dbReference>
<dbReference type="EC" id="2.7.11.25" evidence="3"/>
<dbReference type="PROSITE" id="PS00109">
    <property type="entry name" value="PROTEIN_KINASE_TYR"/>
    <property type="match status" value="1"/>
</dbReference>
<accession>A0AAD7EWH6</accession>
<protein>
    <recommendedName>
        <fullName evidence="3">mitogen-activated protein kinase kinase kinase</fullName>
        <ecNumber evidence="3">2.7.11.25</ecNumber>
    </recommendedName>
</protein>
<keyword evidence="4 7" id="KW-0728">SH3 domain</keyword>
<evidence type="ECO:0000256" key="5">
    <source>
        <dbReference type="ARBA" id="ARBA00047559"/>
    </source>
</evidence>
<proteinExistence type="inferred from homology"/>
<evidence type="ECO:0000313" key="11">
    <source>
        <dbReference type="EMBL" id="KAJ7353622.1"/>
    </source>
</evidence>
<dbReference type="InterPro" id="IPR051681">
    <property type="entry name" value="Ser/Thr_Kinases-Pseudokinases"/>
</dbReference>
<comment type="caution">
    <text evidence="11">The sequence shown here is derived from an EMBL/GenBank/DDBJ whole genome shotgun (WGS) entry which is preliminary data.</text>
</comment>
<gene>
    <name evidence="11" type="ORF">DFH08DRAFT_1077723</name>
</gene>
<evidence type="ECO:0000256" key="8">
    <source>
        <dbReference type="SAM" id="MobiDB-lite"/>
    </source>
</evidence>
<feature type="region of interest" description="Disordered" evidence="8">
    <location>
        <begin position="509"/>
        <end position="540"/>
    </location>
</feature>
<dbReference type="AlphaFoldDB" id="A0AAD7EWH6"/>
<feature type="region of interest" description="Disordered" evidence="8">
    <location>
        <begin position="625"/>
        <end position="669"/>
    </location>
</feature>
<dbReference type="SMART" id="SM00326">
    <property type="entry name" value="SH3"/>
    <property type="match status" value="1"/>
</dbReference>
<evidence type="ECO:0000256" key="3">
    <source>
        <dbReference type="ARBA" id="ARBA00012406"/>
    </source>
</evidence>
<evidence type="ECO:0000256" key="7">
    <source>
        <dbReference type="PROSITE-ProRule" id="PRU00192"/>
    </source>
</evidence>
<dbReference type="InterPro" id="IPR001452">
    <property type="entry name" value="SH3_domain"/>
</dbReference>
<comment type="cofactor">
    <cofactor evidence="1">
        <name>Mg(2+)</name>
        <dbReference type="ChEBI" id="CHEBI:18420"/>
    </cofactor>
</comment>
<dbReference type="InterPro" id="IPR000719">
    <property type="entry name" value="Prot_kinase_dom"/>
</dbReference>
<dbReference type="InterPro" id="IPR001245">
    <property type="entry name" value="Ser-Thr/Tyr_kinase_cat_dom"/>
</dbReference>
<dbReference type="Gene3D" id="2.30.30.40">
    <property type="entry name" value="SH3 Domains"/>
    <property type="match status" value="1"/>
</dbReference>
<evidence type="ECO:0000313" key="12">
    <source>
        <dbReference type="Proteomes" id="UP001218218"/>
    </source>
</evidence>
<dbReference type="Proteomes" id="UP001218218">
    <property type="component" value="Unassembled WGS sequence"/>
</dbReference>
<dbReference type="Gene3D" id="1.10.510.10">
    <property type="entry name" value="Transferase(Phosphotransferase) domain 1"/>
    <property type="match status" value="1"/>
</dbReference>
<dbReference type="Pfam" id="PF00018">
    <property type="entry name" value="SH3_1"/>
    <property type="match status" value="1"/>
</dbReference>
<evidence type="ECO:0000259" key="10">
    <source>
        <dbReference type="PROSITE" id="PS50011"/>
    </source>
</evidence>
<feature type="compositionally biased region" description="Low complexity" evidence="8">
    <location>
        <begin position="452"/>
        <end position="466"/>
    </location>
</feature>
<sequence>MMNGAPPLAKILIYQASLSFLKGACKTHMLRMTVDDHIASMTSNGVVEAIVKSLECRKRILELSTKLELADDPKFRIALRTDEGRIATLLVFILNSKSDEETVLRLEGDSAQYFLDVVQETLDRGFMMAQEHNRMALRIIRKLSERCDRLPSSLFIVGVTGRDEHPSFGGGFGDIYRALYGDQRVALKRMRYFIRGSDLRRIRLKFCREALLWKDLQHAHILPFLGIDRDTFPSSLCMVSPWMEHGTVTNYLKTHGYRNVDKLLYQVSQGLEYLHSRNIVHGDLRGANILIKEDWSACLTDFGLSIFSDATSTMSTNRGGSLYWMAPELLDPGRFGLKFARTPATDVYAFGCVCFELYAERPPFSNLPEPGALMKVLNGERPARPSGLRTMSDTLWRAEDGLGSSARTSPSQHTIRAVCTIDTSSRPPGTNFDQSDIRFTLLNSVKAVAAAATSSSEGPMTATSTHTPPPPPREGQWWRGKPLDALRNIFPSKIPAGRASPNRSTIDLNQAESRSSAGKDPVLDATPKGGTAGSKASGENAGSYRYKAKSLYAYNASPDDSNEISFRKGEIFDIVSGRGGWWQVRNADGSVGSTSHPPPLLNVHALRLVYFYAFSRTFQLSPDYSSSGGPCAPAPKPSREQSCAPAPKPSWEQSNSRSSPCTRRRHTISSQSSVFLRRFSRRSRRDIVPQGRHTRYSRQTREVVAGQRPRWVGGPCTVQLSPAYLSFSLIYIHFLATESSS</sequence>
<dbReference type="PROSITE" id="PS50002">
    <property type="entry name" value="SH3"/>
    <property type="match status" value="1"/>
</dbReference>
<dbReference type="GO" id="GO:0004709">
    <property type="term" value="F:MAP kinase kinase kinase activity"/>
    <property type="evidence" value="ECO:0007669"/>
    <property type="project" value="UniProtKB-EC"/>
</dbReference>
<dbReference type="InterPro" id="IPR036028">
    <property type="entry name" value="SH3-like_dom_sf"/>
</dbReference>
<evidence type="ECO:0000256" key="6">
    <source>
        <dbReference type="ARBA" id="ARBA00048329"/>
    </source>
</evidence>
<evidence type="ECO:0000259" key="9">
    <source>
        <dbReference type="PROSITE" id="PS50002"/>
    </source>
</evidence>
<feature type="region of interest" description="Disordered" evidence="8">
    <location>
        <begin position="452"/>
        <end position="479"/>
    </location>
</feature>
<comment type="similarity">
    <text evidence="2">Belongs to the protein kinase superfamily. STE Ser/Thr protein kinase family. MAP kinase kinase kinase subfamily.</text>
</comment>
<dbReference type="GO" id="GO:0005524">
    <property type="term" value="F:ATP binding"/>
    <property type="evidence" value="ECO:0007669"/>
    <property type="project" value="InterPro"/>
</dbReference>
<comment type="catalytic activity">
    <reaction evidence="5">
        <text>L-threonyl-[protein] + ATP = O-phospho-L-threonyl-[protein] + ADP + H(+)</text>
        <dbReference type="Rhea" id="RHEA:46608"/>
        <dbReference type="Rhea" id="RHEA-COMP:11060"/>
        <dbReference type="Rhea" id="RHEA-COMP:11605"/>
        <dbReference type="ChEBI" id="CHEBI:15378"/>
        <dbReference type="ChEBI" id="CHEBI:30013"/>
        <dbReference type="ChEBI" id="CHEBI:30616"/>
        <dbReference type="ChEBI" id="CHEBI:61977"/>
        <dbReference type="ChEBI" id="CHEBI:456216"/>
        <dbReference type="EC" id="2.7.11.25"/>
    </reaction>
</comment>
<feature type="domain" description="SH3" evidence="9">
    <location>
        <begin position="543"/>
        <end position="608"/>
    </location>
</feature>
<evidence type="ECO:0000256" key="4">
    <source>
        <dbReference type="ARBA" id="ARBA00022443"/>
    </source>
</evidence>
<dbReference type="InterPro" id="IPR011009">
    <property type="entry name" value="Kinase-like_dom_sf"/>
</dbReference>
<dbReference type="PROSITE" id="PS50011">
    <property type="entry name" value="PROTEIN_KINASE_DOM"/>
    <property type="match status" value="1"/>
</dbReference>
<name>A0AAD7EWH6_9AGAR</name>
<dbReference type="InterPro" id="IPR008266">
    <property type="entry name" value="Tyr_kinase_AS"/>
</dbReference>
<evidence type="ECO:0000256" key="2">
    <source>
        <dbReference type="ARBA" id="ARBA00006529"/>
    </source>
</evidence>
<comment type="catalytic activity">
    <reaction evidence="6">
        <text>L-seryl-[protein] + ATP = O-phospho-L-seryl-[protein] + ADP + H(+)</text>
        <dbReference type="Rhea" id="RHEA:17989"/>
        <dbReference type="Rhea" id="RHEA-COMP:9863"/>
        <dbReference type="Rhea" id="RHEA-COMP:11604"/>
        <dbReference type="ChEBI" id="CHEBI:15378"/>
        <dbReference type="ChEBI" id="CHEBI:29999"/>
        <dbReference type="ChEBI" id="CHEBI:30616"/>
        <dbReference type="ChEBI" id="CHEBI:83421"/>
        <dbReference type="ChEBI" id="CHEBI:456216"/>
        <dbReference type="EC" id="2.7.11.25"/>
    </reaction>
</comment>
<organism evidence="11 12">
    <name type="scientific">Mycena albidolilacea</name>
    <dbReference type="NCBI Taxonomy" id="1033008"/>
    <lineage>
        <taxon>Eukaryota</taxon>
        <taxon>Fungi</taxon>
        <taxon>Dikarya</taxon>
        <taxon>Basidiomycota</taxon>
        <taxon>Agaricomycotina</taxon>
        <taxon>Agaricomycetes</taxon>
        <taxon>Agaricomycetidae</taxon>
        <taxon>Agaricales</taxon>
        <taxon>Marasmiineae</taxon>
        <taxon>Mycenaceae</taxon>
        <taxon>Mycena</taxon>
    </lineage>
</organism>
<feature type="compositionally biased region" description="Polar residues" evidence="8">
    <location>
        <begin position="651"/>
        <end position="661"/>
    </location>
</feature>
<feature type="domain" description="Protein kinase" evidence="10">
    <location>
        <begin position="161"/>
        <end position="439"/>
    </location>
</feature>
<keyword evidence="12" id="KW-1185">Reference proteome</keyword>
<dbReference type="SUPFAM" id="SSF56112">
    <property type="entry name" value="Protein kinase-like (PK-like)"/>
    <property type="match status" value="1"/>
</dbReference>
<dbReference type="SUPFAM" id="SSF50044">
    <property type="entry name" value="SH3-domain"/>
    <property type="match status" value="1"/>
</dbReference>
<dbReference type="EMBL" id="JARIHO010000011">
    <property type="protein sequence ID" value="KAJ7353622.1"/>
    <property type="molecule type" value="Genomic_DNA"/>
</dbReference>